<evidence type="ECO:0000313" key="4">
    <source>
        <dbReference type="Proteomes" id="UP000327044"/>
    </source>
</evidence>
<feature type="domain" description="TTF-type" evidence="2">
    <location>
        <begin position="161"/>
        <end position="244"/>
    </location>
</feature>
<dbReference type="PANTHER" id="PTHR45749">
    <property type="match status" value="1"/>
</dbReference>
<dbReference type="AlphaFoldDB" id="A0A5N4B636"/>
<dbReference type="SUPFAM" id="SSF53098">
    <property type="entry name" value="Ribonuclease H-like"/>
    <property type="match status" value="1"/>
</dbReference>
<dbReference type="InterPro" id="IPR012337">
    <property type="entry name" value="RNaseH-like_sf"/>
</dbReference>
<keyword evidence="4" id="KW-1185">Reference proteome</keyword>
<evidence type="ECO:0000259" key="2">
    <source>
        <dbReference type="SMART" id="SM00597"/>
    </source>
</evidence>
<dbReference type="GO" id="GO:0046983">
    <property type="term" value="F:protein dimerization activity"/>
    <property type="evidence" value="ECO:0007669"/>
    <property type="project" value="InterPro"/>
</dbReference>
<sequence>MNYQHLSGSEKRKRRKVQELEREKQKGAMLSFLHSSQTREDGPSSNDNVVVFASTSTELDTPLALLATSPQILTSADLGGTTSTTMAPILTDSNSKDGIEEDVTIDRSALFPADIADWPEQVSLIFEEHFINNPPESNIDQISGCVKQVEKTKVRKLQSSSFYKVKVNGEKVLREWLVYSPQTGSVYCYVCKLFSKKISNLTVNGYKDWKNINEALKSHESSSEHITCIGTLVTRRRVEGRIDTDIENVYLQEKEYWRALLQRVVATIKFLAKNGLAFYGSTTKIFAKGNGNFLSALEYLSEFDPFLANHLKRYGNPGSGHVNYISPSTCNEFIALLADAVKKFIVSELQTAKYFSIIIVDSTPDISYVDQMSIIVRYVLPDGRPVERFLGFVQITSHTAENLAHVILGQLEDLGIDINYCRGQSYDNASNMSGRYNGLQAKIKTVTNSAHFVPCSSHSLNLVSNSAAECCLQAAIYFENVQSLYNFFSVSTYRWSILQKNLATSNNPKLTVVKRLCDTRWSARADAIKSIALGFDQIKMALQELDDDSKQKRCTAVEAIDLLKKMNTFEFAFMTIFWKKILDRTNATSKSLQEMTGSLTVACSLYDSLVKFVENLRNQSDDIESEAKQLQPNNQHYADFASRSRKRKKFADEGLGEEVLLTGRENFKINTFIPICDKLIRELKKRMESYSSVNDIFNIFFTDSSDKVFQTSLKNIEKFYAKDINIMELPDEIEQFKQLCKGNNVAKNPEDMLEFIINSNIVSTFCNIEILLRIYRSIPISNASGERSFSTLKRVKTYLRNCLNQDNTSSLAVLNVESDILNVIDK</sequence>
<organism evidence="3 4">
    <name type="scientific">Photinus pyralis</name>
    <name type="common">Common eastern firefly</name>
    <name type="synonym">Lampyris pyralis</name>
    <dbReference type="NCBI Taxonomy" id="7054"/>
    <lineage>
        <taxon>Eukaryota</taxon>
        <taxon>Metazoa</taxon>
        <taxon>Ecdysozoa</taxon>
        <taxon>Arthropoda</taxon>
        <taxon>Hexapoda</taxon>
        <taxon>Insecta</taxon>
        <taxon>Pterygota</taxon>
        <taxon>Neoptera</taxon>
        <taxon>Endopterygota</taxon>
        <taxon>Coleoptera</taxon>
        <taxon>Polyphaga</taxon>
        <taxon>Elateriformia</taxon>
        <taxon>Elateroidea</taxon>
        <taxon>Lampyridae</taxon>
        <taxon>Lampyrinae</taxon>
        <taxon>Photinus</taxon>
    </lineage>
</organism>
<dbReference type="Pfam" id="PF14291">
    <property type="entry name" value="DUF4371"/>
    <property type="match status" value="1"/>
</dbReference>
<evidence type="ECO:0000256" key="1">
    <source>
        <dbReference type="SAM" id="MobiDB-lite"/>
    </source>
</evidence>
<dbReference type="InterPro" id="IPR025398">
    <property type="entry name" value="DUF4371"/>
</dbReference>
<dbReference type="EMBL" id="VVIM01000001">
    <property type="protein sequence ID" value="KAB0805069.1"/>
    <property type="molecule type" value="Genomic_DNA"/>
</dbReference>
<protein>
    <recommendedName>
        <fullName evidence="2">TTF-type domain-containing protein</fullName>
    </recommendedName>
</protein>
<reference evidence="3 4" key="1">
    <citation type="journal article" date="2018" name="Elife">
        <title>Firefly genomes illuminate parallel origins of bioluminescence in beetles.</title>
        <authorList>
            <person name="Fallon T.R."/>
            <person name="Lower S.E."/>
            <person name="Chang C.H."/>
            <person name="Bessho-Uehara M."/>
            <person name="Martin G.J."/>
            <person name="Bewick A.J."/>
            <person name="Behringer M."/>
            <person name="Debat H.J."/>
            <person name="Wong I."/>
            <person name="Day J.C."/>
            <person name="Suvorov A."/>
            <person name="Silva C.J."/>
            <person name="Stanger-Hall K.F."/>
            <person name="Hall D.W."/>
            <person name="Schmitz R.J."/>
            <person name="Nelson D.R."/>
            <person name="Lewis S.M."/>
            <person name="Shigenobu S."/>
            <person name="Bybee S.M."/>
            <person name="Larracuente A.M."/>
            <person name="Oba Y."/>
            <person name="Weng J.K."/>
        </authorList>
    </citation>
    <scope>NUCLEOTIDE SEQUENCE [LARGE SCALE GENOMIC DNA]</scope>
    <source>
        <strain evidence="3">1611_PpyrPB1</strain>
        <tissue evidence="3">Whole body</tissue>
    </source>
</reference>
<dbReference type="InterPro" id="IPR006580">
    <property type="entry name" value="Znf_TTF"/>
</dbReference>
<feature type="compositionally biased region" description="Basic and acidic residues" evidence="1">
    <location>
        <begin position="17"/>
        <end position="26"/>
    </location>
</feature>
<dbReference type="SMART" id="SM00597">
    <property type="entry name" value="ZnF_TTF"/>
    <property type="match status" value="1"/>
</dbReference>
<dbReference type="Proteomes" id="UP000327044">
    <property type="component" value="Unassembled WGS sequence"/>
</dbReference>
<dbReference type="Pfam" id="PF05699">
    <property type="entry name" value="Dimer_Tnp_hAT"/>
    <property type="match status" value="1"/>
</dbReference>
<feature type="region of interest" description="Disordered" evidence="1">
    <location>
        <begin position="1"/>
        <end position="29"/>
    </location>
</feature>
<comment type="caution">
    <text evidence="3">The sequence shown here is derived from an EMBL/GenBank/DDBJ whole genome shotgun (WGS) entry which is preliminary data.</text>
</comment>
<dbReference type="InParanoid" id="A0A5N4B636"/>
<gene>
    <name evidence="3" type="ORF">PPYR_02039</name>
</gene>
<name>A0A5N4B636_PHOPY</name>
<dbReference type="InterPro" id="IPR008906">
    <property type="entry name" value="HATC_C_dom"/>
</dbReference>
<accession>A0A5N4B636</accession>
<evidence type="ECO:0000313" key="3">
    <source>
        <dbReference type="EMBL" id="KAB0805069.1"/>
    </source>
</evidence>
<dbReference type="PANTHER" id="PTHR45749:SF23">
    <property type="entry name" value="ZINC FINGER MYM-TYPE PROTEIN 1-LIKE"/>
    <property type="match status" value="1"/>
</dbReference>
<proteinExistence type="predicted"/>